<protein>
    <submittedName>
        <fullName evidence="2">Uncharacterized protein</fullName>
    </submittedName>
</protein>
<accession>A0A1V9QMM1</accession>
<dbReference type="AlphaFoldDB" id="A0A1V9QMM1"/>
<dbReference type="EMBL" id="NBEB01000090">
    <property type="protein sequence ID" value="OQQ82078.1"/>
    <property type="molecule type" value="Genomic_DNA"/>
</dbReference>
<comment type="caution">
    <text evidence="2">The sequence shown here is derived from an EMBL/GenBank/DDBJ whole genome shotgun (WGS) entry which is preliminary data.</text>
</comment>
<reference evidence="2 3" key="1">
    <citation type="submission" date="2017-03" db="EMBL/GenBank/DDBJ databases">
        <title>Phylogenomics and comparative genomics of Lactobacillus salivarius, a mammalian gut commensal.</title>
        <authorList>
            <person name="Harris H.M."/>
        </authorList>
    </citation>
    <scope>NUCLEOTIDE SEQUENCE [LARGE SCALE GENOMIC DNA]</scope>
    <source>
        <strain evidence="2 3">LMG 14477</strain>
    </source>
</reference>
<feature type="coiled-coil region" evidence="1">
    <location>
        <begin position="38"/>
        <end position="72"/>
    </location>
</feature>
<evidence type="ECO:0000313" key="3">
    <source>
        <dbReference type="Proteomes" id="UP000192638"/>
    </source>
</evidence>
<dbReference type="Gene3D" id="1.10.287.1490">
    <property type="match status" value="1"/>
</dbReference>
<sequence>VTKDGVNFVINEDNKFIDNKLVKLSQKDYAVQSLTQSIKILNKRIDKQYANIESFQKQIVADKNAIQAAEKDRQYQVDQSDTDNQIASAKADIKFQESSIKQSRKLINTLNDQIDLYRKQIMDVESGKYK</sequence>
<proteinExistence type="predicted"/>
<keyword evidence="1" id="KW-0175">Coiled coil</keyword>
<feature type="non-terminal residue" evidence="2">
    <location>
        <position position="1"/>
    </location>
</feature>
<evidence type="ECO:0000313" key="2">
    <source>
        <dbReference type="EMBL" id="OQQ82078.1"/>
    </source>
</evidence>
<name>A0A1V9QMM1_9LACO</name>
<evidence type="ECO:0000256" key="1">
    <source>
        <dbReference type="SAM" id="Coils"/>
    </source>
</evidence>
<feature type="non-terminal residue" evidence="2">
    <location>
        <position position="130"/>
    </location>
</feature>
<organism evidence="2 3">
    <name type="scientific">Ligilactobacillus salivarius</name>
    <dbReference type="NCBI Taxonomy" id="1624"/>
    <lineage>
        <taxon>Bacteria</taxon>
        <taxon>Bacillati</taxon>
        <taxon>Bacillota</taxon>
        <taxon>Bacilli</taxon>
        <taxon>Lactobacillales</taxon>
        <taxon>Lactobacillaceae</taxon>
        <taxon>Ligilactobacillus</taxon>
    </lineage>
</organism>
<dbReference type="Proteomes" id="UP000192638">
    <property type="component" value="Unassembled WGS sequence"/>
</dbReference>
<gene>
    <name evidence="2" type="ORF">B6U60_09155</name>
</gene>